<feature type="chain" id="PRO_5006435912" description="Chemotaxis protein" evidence="3">
    <location>
        <begin position="33"/>
        <end position="329"/>
    </location>
</feature>
<reference evidence="4 5" key="1">
    <citation type="submission" date="2015-09" db="EMBL/GenBank/DDBJ databases">
        <title>Draft Genome Sequence of Bradyrhizobium manausense Strain BR 3351T, a Novel Symbiotic Nitrogen-Fixing Alphaproteobacterium Isolated from Brazilian Amazon Rain Forest.</title>
        <authorList>
            <person name="De Araujo J.L."/>
            <person name="Zilli J.E."/>
        </authorList>
    </citation>
    <scope>NUCLEOTIDE SEQUENCE [LARGE SCALE GENOMIC DNA]</scope>
    <source>
        <strain evidence="4 5">BR3351</strain>
    </source>
</reference>
<keyword evidence="2" id="KW-1133">Transmembrane helix</keyword>
<feature type="region of interest" description="Disordered" evidence="1">
    <location>
        <begin position="302"/>
        <end position="329"/>
    </location>
</feature>
<dbReference type="EMBL" id="LJYG01000044">
    <property type="protein sequence ID" value="KRQ15345.1"/>
    <property type="molecule type" value="Genomic_DNA"/>
</dbReference>
<evidence type="ECO:0000256" key="2">
    <source>
        <dbReference type="SAM" id="Phobius"/>
    </source>
</evidence>
<feature type="compositionally biased region" description="Polar residues" evidence="1">
    <location>
        <begin position="302"/>
        <end position="313"/>
    </location>
</feature>
<evidence type="ECO:0000256" key="3">
    <source>
        <dbReference type="SAM" id="SignalP"/>
    </source>
</evidence>
<feature type="compositionally biased region" description="Basic and acidic residues" evidence="1">
    <location>
        <begin position="314"/>
        <end position="329"/>
    </location>
</feature>
<dbReference type="Proteomes" id="UP000051936">
    <property type="component" value="Unassembled WGS sequence"/>
</dbReference>
<proteinExistence type="predicted"/>
<keyword evidence="3" id="KW-0732">Signal</keyword>
<keyword evidence="5" id="KW-1185">Reference proteome</keyword>
<sequence>MHNMLRLHWNLLGLRKSVLSLALVAGSGFSLMATPTACFSQPLDAAAAGSRSVGQTTPIEAPNLSQAKIEEIILQFILVGLFGGLFTFVLSTLRDSKVRNESNLASLRDLIMQVDDLYRATKQTKRMIRARLEQRDDGYQIVAKFFAARMEELSNTQLKLEQIRNAIRTRRDLFDETRRKRILDEIEYSDDYLHQVVHEFETRKVTWCDAYCRISSSCKTLMDFFGESQQCEEIEADIKIMRDANATLDRFGAFKRIIGKTGNQRHKRVSDACMLLVIREMRDIVLERQRRLIDRLMRGSIKSPTAASSPNDEMSNRIQEDRGVLERVG</sequence>
<dbReference type="RefSeq" id="WP_057745289.1">
    <property type="nucleotide sequence ID" value="NZ_LJYG01000044.1"/>
</dbReference>
<comment type="caution">
    <text evidence="4">The sequence shown here is derived from an EMBL/GenBank/DDBJ whole genome shotgun (WGS) entry which is preliminary data.</text>
</comment>
<evidence type="ECO:0000256" key="1">
    <source>
        <dbReference type="SAM" id="MobiDB-lite"/>
    </source>
</evidence>
<evidence type="ECO:0008006" key="6">
    <source>
        <dbReference type="Google" id="ProtNLM"/>
    </source>
</evidence>
<keyword evidence="2" id="KW-0472">Membrane</keyword>
<evidence type="ECO:0000313" key="4">
    <source>
        <dbReference type="EMBL" id="KRQ15345.1"/>
    </source>
</evidence>
<evidence type="ECO:0000313" key="5">
    <source>
        <dbReference type="Proteomes" id="UP000051936"/>
    </source>
</evidence>
<organism evidence="4 5">
    <name type="scientific">Bradyrhizobium manausense</name>
    <dbReference type="NCBI Taxonomy" id="989370"/>
    <lineage>
        <taxon>Bacteria</taxon>
        <taxon>Pseudomonadati</taxon>
        <taxon>Pseudomonadota</taxon>
        <taxon>Alphaproteobacteria</taxon>
        <taxon>Hyphomicrobiales</taxon>
        <taxon>Nitrobacteraceae</taxon>
        <taxon>Bradyrhizobium</taxon>
    </lineage>
</organism>
<protein>
    <recommendedName>
        <fullName evidence="6">Chemotaxis protein</fullName>
    </recommendedName>
</protein>
<accession>A0A0R3DZG1</accession>
<gene>
    <name evidence="4" type="ORF">AOQ71_10115</name>
</gene>
<dbReference type="AlphaFoldDB" id="A0A0R3DZG1"/>
<keyword evidence="2" id="KW-0812">Transmembrane</keyword>
<feature type="signal peptide" evidence="3">
    <location>
        <begin position="1"/>
        <end position="32"/>
    </location>
</feature>
<name>A0A0R3DZG1_9BRAD</name>
<feature type="transmembrane region" description="Helical" evidence="2">
    <location>
        <begin position="72"/>
        <end position="93"/>
    </location>
</feature>